<dbReference type="PANTHER" id="PTHR46796">
    <property type="entry name" value="HTH-TYPE TRANSCRIPTIONAL ACTIVATOR RHAS-RELATED"/>
    <property type="match status" value="1"/>
</dbReference>
<sequence length="286" mass="32309">MEESGLAVCIPQTLLEAAQRFMLIHTYIPIAPLSMFVDYFWYMEGYNSFHTWERTLPDGSADAIFVLQDESVRLLDRRAGQMEPGHSVLCGPHSDYYAIDTAGEATVIGIHFKPGGARPFLKEPLQELLNSHVPLDAVWGAKAGSLREELLAAQSPEGMFRVMERGLLSFAFRPLTIHPAVRYALNNLPGRHVMEVVDRIGLSHRVFNQMFKETVGMTPKVYSRILRFQHALDCIARSENIVWTDIALSCGYYDQAHFIKDFQSFSGINPSDYQAVPGRHRNHIAL</sequence>
<proteinExistence type="predicted"/>
<dbReference type="Pfam" id="PF20240">
    <property type="entry name" value="DUF6597"/>
    <property type="match status" value="1"/>
</dbReference>
<dbReference type="InterPro" id="IPR050204">
    <property type="entry name" value="AraC_XylS_family_regulators"/>
</dbReference>
<dbReference type="Gene3D" id="1.10.10.60">
    <property type="entry name" value="Homeodomain-like"/>
    <property type="match status" value="1"/>
</dbReference>
<dbReference type="Proteomes" id="UP000680304">
    <property type="component" value="Unassembled WGS sequence"/>
</dbReference>
<dbReference type="PANTHER" id="PTHR46796:SF13">
    <property type="entry name" value="HTH-TYPE TRANSCRIPTIONAL ACTIVATOR RHAS"/>
    <property type="match status" value="1"/>
</dbReference>
<dbReference type="InterPro" id="IPR009057">
    <property type="entry name" value="Homeodomain-like_sf"/>
</dbReference>
<comment type="caution">
    <text evidence="5">The sequence shown here is derived from an EMBL/GenBank/DDBJ whole genome shotgun (WGS) entry which is preliminary data.</text>
</comment>
<evidence type="ECO:0000256" key="3">
    <source>
        <dbReference type="ARBA" id="ARBA00023163"/>
    </source>
</evidence>
<keyword evidence="1" id="KW-0805">Transcription regulation</keyword>
<keyword evidence="2" id="KW-0238">DNA-binding</keyword>
<name>A0ABQ4NB27_9BACL</name>
<protein>
    <submittedName>
        <fullName evidence="5">AraC family transcriptional regulator</fullName>
    </submittedName>
</protein>
<organism evidence="5 6">
    <name type="scientific">Paenibacillus cisolokensis</name>
    <dbReference type="NCBI Taxonomy" id="1658519"/>
    <lineage>
        <taxon>Bacteria</taxon>
        <taxon>Bacillati</taxon>
        <taxon>Bacillota</taxon>
        <taxon>Bacilli</taxon>
        <taxon>Bacillales</taxon>
        <taxon>Paenibacillaceae</taxon>
        <taxon>Paenibacillus</taxon>
    </lineage>
</organism>
<dbReference type="SUPFAM" id="SSF46689">
    <property type="entry name" value="Homeodomain-like"/>
    <property type="match status" value="1"/>
</dbReference>
<evidence type="ECO:0000256" key="1">
    <source>
        <dbReference type="ARBA" id="ARBA00023015"/>
    </source>
</evidence>
<dbReference type="PROSITE" id="PS01124">
    <property type="entry name" value="HTH_ARAC_FAMILY_2"/>
    <property type="match status" value="1"/>
</dbReference>
<keyword evidence="3" id="KW-0804">Transcription</keyword>
<dbReference type="SMART" id="SM00342">
    <property type="entry name" value="HTH_ARAC"/>
    <property type="match status" value="1"/>
</dbReference>
<evidence type="ECO:0000256" key="2">
    <source>
        <dbReference type="ARBA" id="ARBA00023125"/>
    </source>
</evidence>
<evidence type="ECO:0000259" key="4">
    <source>
        <dbReference type="PROSITE" id="PS01124"/>
    </source>
</evidence>
<accession>A0ABQ4NB27</accession>
<dbReference type="Pfam" id="PF12833">
    <property type="entry name" value="HTH_18"/>
    <property type="match status" value="1"/>
</dbReference>
<keyword evidence="6" id="KW-1185">Reference proteome</keyword>
<dbReference type="InterPro" id="IPR018060">
    <property type="entry name" value="HTH_AraC"/>
</dbReference>
<dbReference type="InterPro" id="IPR046532">
    <property type="entry name" value="DUF6597"/>
</dbReference>
<reference evidence="5 6" key="1">
    <citation type="submission" date="2021-04" db="EMBL/GenBank/DDBJ databases">
        <title>Draft genome sequence of Paenibacillus cisolokensis, LC2-13A.</title>
        <authorList>
            <person name="Uke A."/>
            <person name="Chhe C."/>
            <person name="Baramee S."/>
            <person name="Kosugi A."/>
        </authorList>
    </citation>
    <scope>NUCLEOTIDE SEQUENCE [LARGE SCALE GENOMIC DNA]</scope>
    <source>
        <strain evidence="5 6">LC2-13A</strain>
    </source>
</reference>
<gene>
    <name evidence="5" type="ORF">PACILC2_36540</name>
</gene>
<evidence type="ECO:0000313" key="6">
    <source>
        <dbReference type="Proteomes" id="UP000680304"/>
    </source>
</evidence>
<feature type="domain" description="HTH araC/xylS-type" evidence="4">
    <location>
        <begin position="178"/>
        <end position="276"/>
    </location>
</feature>
<dbReference type="EMBL" id="BOVJ01000119">
    <property type="protein sequence ID" value="GIQ65086.1"/>
    <property type="molecule type" value="Genomic_DNA"/>
</dbReference>
<evidence type="ECO:0000313" key="5">
    <source>
        <dbReference type="EMBL" id="GIQ65086.1"/>
    </source>
</evidence>